<reference evidence="2" key="2">
    <citation type="submission" date="2022-06" db="UniProtKB">
        <authorList>
            <consortium name="EnsemblMetazoa"/>
        </authorList>
    </citation>
    <scope>IDENTIFICATION</scope>
    <source>
        <strain evidence="2">DF5081</strain>
    </source>
</reference>
<evidence type="ECO:0000256" key="1">
    <source>
        <dbReference type="SAM" id="MobiDB-lite"/>
    </source>
</evidence>
<feature type="compositionally biased region" description="Basic and acidic residues" evidence="1">
    <location>
        <begin position="193"/>
        <end position="205"/>
    </location>
</feature>
<feature type="compositionally biased region" description="Pro residues" evidence="1">
    <location>
        <begin position="75"/>
        <end position="84"/>
    </location>
</feature>
<accession>A0A8R1HSW7</accession>
<feature type="compositionally biased region" description="Polar residues" evidence="1">
    <location>
        <begin position="152"/>
        <end position="184"/>
    </location>
</feature>
<dbReference type="Proteomes" id="UP000005237">
    <property type="component" value="Unassembled WGS sequence"/>
</dbReference>
<reference evidence="3" key="1">
    <citation type="submission" date="2010-08" db="EMBL/GenBank/DDBJ databases">
        <authorList>
            <consortium name="Caenorhabditis japonica Sequencing Consortium"/>
            <person name="Wilson R.K."/>
        </authorList>
    </citation>
    <scope>NUCLEOTIDE SEQUENCE [LARGE SCALE GENOMIC DNA]</scope>
    <source>
        <strain evidence="3">DF5081</strain>
    </source>
</reference>
<dbReference type="EnsemblMetazoa" id="CJA06573.1">
    <property type="protein sequence ID" value="CJA06573.1"/>
    <property type="gene ID" value="WBGene00125777"/>
</dbReference>
<evidence type="ECO:0000313" key="2">
    <source>
        <dbReference type="EnsemblMetazoa" id="CJA06573.1"/>
    </source>
</evidence>
<feature type="compositionally biased region" description="Basic and acidic residues" evidence="1">
    <location>
        <begin position="223"/>
        <end position="240"/>
    </location>
</feature>
<feature type="region of interest" description="Disordered" evidence="1">
    <location>
        <begin position="17"/>
        <end position="240"/>
    </location>
</feature>
<feature type="compositionally biased region" description="Polar residues" evidence="1">
    <location>
        <begin position="44"/>
        <end position="65"/>
    </location>
</feature>
<organism evidence="2 3">
    <name type="scientific">Caenorhabditis japonica</name>
    <dbReference type="NCBI Taxonomy" id="281687"/>
    <lineage>
        <taxon>Eukaryota</taxon>
        <taxon>Metazoa</taxon>
        <taxon>Ecdysozoa</taxon>
        <taxon>Nematoda</taxon>
        <taxon>Chromadorea</taxon>
        <taxon>Rhabditida</taxon>
        <taxon>Rhabditina</taxon>
        <taxon>Rhabditomorpha</taxon>
        <taxon>Rhabditoidea</taxon>
        <taxon>Rhabditidae</taxon>
        <taxon>Peloderinae</taxon>
        <taxon>Caenorhabditis</taxon>
    </lineage>
</organism>
<name>A0A8R1HSW7_CAEJA</name>
<feature type="compositionally biased region" description="Basic and acidic residues" evidence="1">
    <location>
        <begin position="23"/>
        <end position="41"/>
    </location>
</feature>
<proteinExistence type="predicted"/>
<evidence type="ECO:0000313" key="3">
    <source>
        <dbReference type="Proteomes" id="UP000005237"/>
    </source>
</evidence>
<keyword evidence="3" id="KW-1185">Reference proteome</keyword>
<protein>
    <submittedName>
        <fullName evidence="2">Uncharacterized protein</fullName>
    </submittedName>
</protein>
<dbReference type="AlphaFoldDB" id="A0A8R1HSW7"/>
<sequence length="240" mass="26728">MTILLIFPCFYCSLKKSSVSRVSKKDRNDSKESSRSKEKHVASPSATGKTTRSATSERPSASQATDTKETKEMTPPRPESPLSPQPKSMKHNSPSLKKPLILGEKRLEKTLPQSTVLEQKDSKRKVQVKAVGQKTSQYMNGKSDMNGPKTAVVTNTLPRAPNSVNLMSTQMDTFKPKNSPNTKDSLAKRNRRELKQGEINEHSDDTFEDAPSLPKKICPSYDQLDKEVGRHSPSTEKTKK</sequence>